<feature type="chain" id="PRO_5039542067" evidence="1">
    <location>
        <begin position="28"/>
        <end position="160"/>
    </location>
</feature>
<gene>
    <name evidence="2" type="ORF">BST39_27795</name>
</gene>
<feature type="signal peptide" evidence="1">
    <location>
        <begin position="1"/>
        <end position="27"/>
    </location>
</feature>
<evidence type="ECO:0000313" key="2">
    <source>
        <dbReference type="EMBL" id="ORB32977.1"/>
    </source>
</evidence>
<dbReference type="EMBL" id="MVIE01000076">
    <property type="protein sequence ID" value="ORB32977.1"/>
    <property type="molecule type" value="Genomic_DNA"/>
</dbReference>
<dbReference type="OrthoDB" id="495539at2"/>
<reference evidence="2 3" key="1">
    <citation type="submission" date="2017-02" db="EMBL/GenBank/DDBJ databases">
        <title>The new phylogeny of genus Mycobacterium.</title>
        <authorList>
            <person name="Tortoli E."/>
            <person name="Trovato A."/>
            <person name="Cirillo D.M."/>
        </authorList>
    </citation>
    <scope>NUCLEOTIDE SEQUENCE [LARGE SCALE GENOMIC DNA]</scope>
    <source>
        <strain evidence="2 3">DSM 45000</strain>
    </source>
</reference>
<dbReference type="RefSeq" id="WP_083176504.1">
    <property type="nucleotide sequence ID" value="NZ_AP022619.1"/>
</dbReference>
<proteinExistence type="predicted"/>
<dbReference type="Proteomes" id="UP000192513">
    <property type="component" value="Unassembled WGS sequence"/>
</dbReference>
<keyword evidence="1" id="KW-0732">Signal</keyword>
<comment type="caution">
    <text evidence="2">The sequence shown here is derived from an EMBL/GenBank/DDBJ whole genome shotgun (WGS) entry which is preliminary data.</text>
</comment>
<protein>
    <submittedName>
        <fullName evidence="2">Uncharacterized protein</fullName>
    </submittedName>
</protein>
<dbReference type="STRING" id="590652.BST39_27795"/>
<evidence type="ECO:0000313" key="3">
    <source>
        <dbReference type="Proteomes" id="UP000192513"/>
    </source>
</evidence>
<dbReference type="AlphaFoldDB" id="A0A1X0I289"/>
<name>A0A1X0I289_9MYCO</name>
<sequence>MNPLRTPLLAAYALGILVPIVALPATAAADDSPQQFQSPSGDIRCLLEPSRTSAPVALCQIKHHTYVVPPGTPRDDVTGGACPPGANAGGDFRLDQGEAGFIRCTYSALGSGTGSWPVLDYGQTRTLGPISCASEPSGMRCTDISTGHYFRVSDDAYELG</sequence>
<dbReference type="InterPro" id="IPR046576">
    <property type="entry name" value="DUF6636"/>
</dbReference>
<keyword evidence="3" id="KW-1185">Reference proteome</keyword>
<dbReference type="Pfam" id="PF20341">
    <property type="entry name" value="DUF6636"/>
    <property type="match status" value="1"/>
</dbReference>
<organism evidence="2 3">
    <name type="scientific">Mycobacterium paraseoulense</name>
    <dbReference type="NCBI Taxonomy" id="590652"/>
    <lineage>
        <taxon>Bacteria</taxon>
        <taxon>Bacillati</taxon>
        <taxon>Actinomycetota</taxon>
        <taxon>Actinomycetes</taxon>
        <taxon>Mycobacteriales</taxon>
        <taxon>Mycobacteriaceae</taxon>
        <taxon>Mycobacterium</taxon>
    </lineage>
</organism>
<evidence type="ECO:0000256" key="1">
    <source>
        <dbReference type="SAM" id="SignalP"/>
    </source>
</evidence>
<accession>A0A1X0I289</accession>